<organism evidence="1 2">
    <name type="scientific">Thelephora ganbajun</name>
    <name type="common">Ganba fungus</name>
    <dbReference type="NCBI Taxonomy" id="370292"/>
    <lineage>
        <taxon>Eukaryota</taxon>
        <taxon>Fungi</taxon>
        <taxon>Dikarya</taxon>
        <taxon>Basidiomycota</taxon>
        <taxon>Agaricomycotina</taxon>
        <taxon>Agaricomycetes</taxon>
        <taxon>Thelephorales</taxon>
        <taxon>Thelephoraceae</taxon>
        <taxon>Thelephora</taxon>
    </lineage>
</organism>
<gene>
    <name evidence="1" type="ORF">BDM02DRAFT_3143929</name>
</gene>
<dbReference type="EMBL" id="MU118010">
    <property type="protein sequence ID" value="KAF9648652.1"/>
    <property type="molecule type" value="Genomic_DNA"/>
</dbReference>
<proteinExistence type="predicted"/>
<accession>A0ACB6ZGH8</accession>
<evidence type="ECO:0000313" key="2">
    <source>
        <dbReference type="Proteomes" id="UP000886501"/>
    </source>
</evidence>
<reference evidence="1" key="2">
    <citation type="journal article" date="2020" name="Nat. Commun.">
        <title>Large-scale genome sequencing of mycorrhizal fungi provides insights into the early evolution of symbiotic traits.</title>
        <authorList>
            <person name="Miyauchi S."/>
            <person name="Kiss E."/>
            <person name="Kuo A."/>
            <person name="Drula E."/>
            <person name="Kohler A."/>
            <person name="Sanchez-Garcia M."/>
            <person name="Morin E."/>
            <person name="Andreopoulos B."/>
            <person name="Barry K.W."/>
            <person name="Bonito G."/>
            <person name="Buee M."/>
            <person name="Carver A."/>
            <person name="Chen C."/>
            <person name="Cichocki N."/>
            <person name="Clum A."/>
            <person name="Culley D."/>
            <person name="Crous P.W."/>
            <person name="Fauchery L."/>
            <person name="Girlanda M."/>
            <person name="Hayes R.D."/>
            <person name="Keri Z."/>
            <person name="LaButti K."/>
            <person name="Lipzen A."/>
            <person name="Lombard V."/>
            <person name="Magnuson J."/>
            <person name="Maillard F."/>
            <person name="Murat C."/>
            <person name="Nolan M."/>
            <person name="Ohm R.A."/>
            <person name="Pangilinan J."/>
            <person name="Pereira M.F."/>
            <person name="Perotto S."/>
            <person name="Peter M."/>
            <person name="Pfister S."/>
            <person name="Riley R."/>
            <person name="Sitrit Y."/>
            <person name="Stielow J.B."/>
            <person name="Szollosi G."/>
            <person name="Zifcakova L."/>
            <person name="Stursova M."/>
            <person name="Spatafora J.W."/>
            <person name="Tedersoo L."/>
            <person name="Vaario L.M."/>
            <person name="Yamada A."/>
            <person name="Yan M."/>
            <person name="Wang P."/>
            <person name="Xu J."/>
            <person name="Bruns T."/>
            <person name="Baldrian P."/>
            <person name="Vilgalys R."/>
            <person name="Dunand C."/>
            <person name="Henrissat B."/>
            <person name="Grigoriev I.V."/>
            <person name="Hibbett D."/>
            <person name="Nagy L.G."/>
            <person name="Martin F.M."/>
        </authorList>
    </citation>
    <scope>NUCLEOTIDE SEQUENCE</scope>
    <source>
        <strain evidence="1">P2</strain>
    </source>
</reference>
<name>A0ACB6ZGH8_THEGA</name>
<keyword evidence="2" id="KW-1185">Reference proteome</keyword>
<evidence type="ECO:0000313" key="1">
    <source>
        <dbReference type="EMBL" id="KAF9648652.1"/>
    </source>
</evidence>
<comment type="caution">
    <text evidence="1">The sequence shown here is derived from an EMBL/GenBank/DDBJ whole genome shotgun (WGS) entry which is preliminary data.</text>
</comment>
<protein>
    <submittedName>
        <fullName evidence="1">Uncharacterized protein</fullName>
    </submittedName>
</protein>
<sequence length="913" mass="100246">MAQPVYDQHPLQTYFTESERDIEVMPGGNYDVIDGLRSGKLQFASTVSWVLQALNLHPKFHSEVFAERFKYNVISSSLLSTSLQSTQRRMFHSQFPGRLSLTSETSSVDPTDPPAPSPTLFDSFTDSHWPLTLICMALVALIADNFVLAALIATSTVLLFHLSKAEKNVKPQTMSLSLETLDELVKACNAWHSAVHDSVTILEGEEQSSFYGPTSTSSPSTSLRMALQSSLHTTQIQSDNIRQLFSALTSPADLAPLSEMYAPASPIKSNFDSGSDVASPSTLRKRSQSNTFHARARTMSVPDVPSGINKRATWNGSYSNLTRSNTSPAQTPKRTLKGGNRRSEIPTLSKKQTSSFSAPVTPFLDGVKEEVAEDLEILGQEIEIPHDYTMALGVDQSERGEGESLPVTASDGEQFGRAALDMKRNHMSGGLEAFRRMGYDSVGSPGPSSRHQTSSLSPSSRFTLLQTSRHPLSISALNLALQGALSAKRYTCSHLLALRFEEEEEYWEDVRSVMTLLTTSLVDATERLMEALDEAEKRRIKDGTPSLPALSREASASPSNPATTKAKQPFRSIEQVMSYAPMPSHLMRFAAHVDALTCALNEARDNLEQCVTALRDTASGKNRDSTSPDVSLDDPFADPPPQGSTSTTTNTEAAIEAYERVRKELGLAFRECERGRDHLLHHVQQLTTPPRDTEDVLSGSDVEEVPALGHDNGTDESVEERGSVMVEALLRTSTLVANATLGFEDGDDSFSRHLESRLEDTHPKFIGVEEVFEADTEDLGGFKRERSKLTREERIALTKARRERRELGLSPIDDPTTSQSGTQDRQTSGSMGPGVEVVQELKDVIWRVGERRRKMAERQPPMSRSSSSSEYSSASGSISFPTEALSSTTPSLTLQDVVAQRRMPTPFTRVDSS</sequence>
<dbReference type="Proteomes" id="UP000886501">
    <property type="component" value="Unassembled WGS sequence"/>
</dbReference>
<reference evidence="1" key="1">
    <citation type="submission" date="2019-10" db="EMBL/GenBank/DDBJ databases">
        <authorList>
            <consortium name="DOE Joint Genome Institute"/>
            <person name="Kuo A."/>
            <person name="Miyauchi S."/>
            <person name="Kiss E."/>
            <person name="Drula E."/>
            <person name="Kohler A."/>
            <person name="Sanchez-Garcia M."/>
            <person name="Andreopoulos B."/>
            <person name="Barry K.W."/>
            <person name="Bonito G."/>
            <person name="Buee M."/>
            <person name="Carver A."/>
            <person name="Chen C."/>
            <person name="Cichocki N."/>
            <person name="Clum A."/>
            <person name="Culley D."/>
            <person name="Crous P.W."/>
            <person name="Fauchery L."/>
            <person name="Girlanda M."/>
            <person name="Hayes R."/>
            <person name="Keri Z."/>
            <person name="Labutti K."/>
            <person name="Lipzen A."/>
            <person name="Lombard V."/>
            <person name="Magnuson J."/>
            <person name="Maillard F."/>
            <person name="Morin E."/>
            <person name="Murat C."/>
            <person name="Nolan M."/>
            <person name="Ohm R."/>
            <person name="Pangilinan J."/>
            <person name="Pereira M."/>
            <person name="Perotto S."/>
            <person name="Peter M."/>
            <person name="Riley R."/>
            <person name="Sitrit Y."/>
            <person name="Stielow B."/>
            <person name="Szollosi G."/>
            <person name="Zifcakova L."/>
            <person name="Stursova M."/>
            <person name="Spatafora J.W."/>
            <person name="Tedersoo L."/>
            <person name="Vaario L.-M."/>
            <person name="Yamada A."/>
            <person name="Yan M."/>
            <person name="Wang P."/>
            <person name="Xu J."/>
            <person name="Bruns T."/>
            <person name="Baldrian P."/>
            <person name="Vilgalys R."/>
            <person name="Henrissat B."/>
            <person name="Grigoriev I.V."/>
            <person name="Hibbett D."/>
            <person name="Nagy L.G."/>
            <person name="Martin F.M."/>
        </authorList>
    </citation>
    <scope>NUCLEOTIDE SEQUENCE</scope>
    <source>
        <strain evidence="1">P2</strain>
    </source>
</reference>